<evidence type="ECO:0000313" key="2">
    <source>
        <dbReference type="Proteomes" id="UP000092445"/>
    </source>
</evidence>
<sequence length="187" mass="21118">MRRSSGLTKITTHKTRQAFDNSKATSDVKTVEVPEKRNTDIDLHCFDNGESDNSMVIAIYYALLLCSPTIVLLWNIEEVHLQFETGPFTELFDDIVFVSDLFKRSSSLCNLCTSCKANSKDRSRSSTDIKLQSLVSELAVKSEHVPDLVSKISASTIAKNQEGLGYAERYLCYNDIVNRHGFKDFDY</sequence>
<proteinExistence type="predicted"/>
<dbReference type="EnsemblMetazoa" id="GPAI047650-RA">
    <property type="protein sequence ID" value="GPAI047650-PA"/>
    <property type="gene ID" value="GPAI047650"/>
</dbReference>
<dbReference type="VEuPathDB" id="VectorBase:GPAI047650"/>
<evidence type="ECO:0000313" key="1">
    <source>
        <dbReference type="EnsemblMetazoa" id="GPAI047650-PA"/>
    </source>
</evidence>
<organism evidence="1 2">
    <name type="scientific">Glossina pallidipes</name>
    <name type="common">Tsetse fly</name>
    <dbReference type="NCBI Taxonomy" id="7398"/>
    <lineage>
        <taxon>Eukaryota</taxon>
        <taxon>Metazoa</taxon>
        <taxon>Ecdysozoa</taxon>
        <taxon>Arthropoda</taxon>
        <taxon>Hexapoda</taxon>
        <taxon>Insecta</taxon>
        <taxon>Pterygota</taxon>
        <taxon>Neoptera</taxon>
        <taxon>Endopterygota</taxon>
        <taxon>Diptera</taxon>
        <taxon>Brachycera</taxon>
        <taxon>Muscomorpha</taxon>
        <taxon>Hippoboscoidea</taxon>
        <taxon>Glossinidae</taxon>
        <taxon>Glossina</taxon>
    </lineage>
</organism>
<protein>
    <submittedName>
        <fullName evidence="1">Uncharacterized protein</fullName>
    </submittedName>
</protein>
<dbReference type="Proteomes" id="UP000092445">
    <property type="component" value="Unassembled WGS sequence"/>
</dbReference>
<name>A0A1B0AJB1_GLOPL</name>
<reference evidence="1" key="2">
    <citation type="submission" date="2020-05" db="UniProtKB">
        <authorList>
            <consortium name="EnsemblMetazoa"/>
        </authorList>
    </citation>
    <scope>IDENTIFICATION</scope>
    <source>
        <strain evidence="1">IAEA</strain>
    </source>
</reference>
<keyword evidence="2" id="KW-1185">Reference proteome</keyword>
<accession>A0A1B0AJB1</accession>
<reference evidence="2" key="1">
    <citation type="submission" date="2014-03" db="EMBL/GenBank/DDBJ databases">
        <authorList>
            <person name="Aksoy S."/>
            <person name="Warren W."/>
            <person name="Wilson R.K."/>
        </authorList>
    </citation>
    <scope>NUCLEOTIDE SEQUENCE [LARGE SCALE GENOMIC DNA]</scope>
    <source>
        <strain evidence="2">IAEA</strain>
    </source>
</reference>
<dbReference type="AlphaFoldDB" id="A0A1B0AJB1"/>